<dbReference type="Proteomes" id="UP000315995">
    <property type="component" value="Chromosome"/>
</dbReference>
<feature type="region of interest" description="Disordered" evidence="1">
    <location>
        <begin position="18"/>
        <end position="121"/>
    </location>
</feature>
<protein>
    <submittedName>
        <fullName evidence="2">Uncharacterized protein</fullName>
    </submittedName>
</protein>
<evidence type="ECO:0000256" key="1">
    <source>
        <dbReference type="SAM" id="MobiDB-lite"/>
    </source>
</evidence>
<reference evidence="2 3" key="1">
    <citation type="submission" date="2019-06" db="EMBL/GenBank/DDBJ databases">
        <title>Persicimonas caeni gen. nov., sp. nov., a predatory bacterium isolated from solar saltern.</title>
        <authorList>
            <person name="Wang S."/>
        </authorList>
    </citation>
    <scope>NUCLEOTIDE SEQUENCE [LARGE SCALE GENOMIC DNA]</scope>
    <source>
        <strain evidence="2 3">YN101</strain>
    </source>
</reference>
<accession>A0A5B8Y8W3</accession>
<dbReference type="AlphaFoldDB" id="A0A4Y6PX75"/>
<dbReference type="EMBL" id="CP041186">
    <property type="protein sequence ID" value="QDG52355.1"/>
    <property type="molecule type" value="Genomic_DNA"/>
</dbReference>
<accession>A0A4Y6PX75</accession>
<gene>
    <name evidence="2" type="ORF">FIV42_16890</name>
</gene>
<dbReference type="RefSeq" id="WP_141198827.1">
    <property type="nucleotide sequence ID" value="NZ_CP041186.1"/>
</dbReference>
<evidence type="ECO:0000313" key="2">
    <source>
        <dbReference type="EMBL" id="QDG52355.1"/>
    </source>
</evidence>
<evidence type="ECO:0000313" key="3">
    <source>
        <dbReference type="Proteomes" id="UP000315995"/>
    </source>
</evidence>
<proteinExistence type="predicted"/>
<organism evidence="2 3">
    <name type="scientific">Persicimonas caeni</name>
    <dbReference type="NCBI Taxonomy" id="2292766"/>
    <lineage>
        <taxon>Bacteria</taxon>
        <taxon>Deltaproteobacteria</taxon>
        <taxon>Bradymonadales</taxon>
        <taxon>Bradymonadaceae</taxon>
        <taxon>Persicimonas</taxon>
    </lineage>
</organism>
<keyword evidence="3" id="KW-1185">Reference proteome</keyword>
<feature type="compositionally biased region" description="Acidic residues" evidence="1">
    <location>
        <begin position="76"/>
        <end position="121"/>
    </location>
</feature>
<sequence>MMLVAMVGLVGACAADAPVAKKSRNSAAVQKSAVEVPESDDAAAETPEQNPKGPIDLGMGDGEEGEIVIDRPEAPQQDDTDLGESGDGEEDELDEEELDEGESVDEEELDEEGESAEENDL</sequence>
<name>A0A4Y6PX75_PERCE</name>